<dbReference type="PANTHER" id="PTHR30213">
    <property type="entry name" value="INNER MEMBRANE PROTEIN YHJD"/>
    <property type="match status" value="1"/>
</dbReference>
<protein>
    <submittedName>
        <fullName evidence="8">YihY/virulence factor BrkB family protein</fullName>
    </submittedName>
</protein>
<keyword evidence="9" id="KW-1185">Reference proteome</keyword>
<keyword evidence="4 7" id="KW-1133">Transmembrane helix</keyword>
<evidence type="ECO:0000256" key="4">
    <source>
        <dbReference type="ARBA" id="ARBA00022989"/>
    </source>
</evidence>
<feature type="transmembrane region" description="Helical" evidence="7">
    <location>
        <begin position="228"/>
        <end position="248"/>
    </location>
</feature>
<evidence type="ECO:0000256" key="2">
    <source>
        <dbReference type="ARBA" id="ARBA00022475"/>
    </source>
</evidence>
<name>A0ABW1EMT7_9BACT</name>
<comment type="caution">
    <text evidence="8">The sequence shown here is derived from an EMBL/GenBank/DDBJ whole genome shotgun (WGS) entry which is preliminary data.</text>
</comment>
<comment type="subcellular location">
    <subcellularLocation>
        <location evidence="1">Cell membrane</location>
        <topology evidence="1">Multi-pass membrane protein</topology>
    </subcellularLocation>
</comment>
<evidence type="ECO:0000256" key="5">
    <source>
        <dbReference type="ARBA" id="ARBA00023136"/>
    </source>
</evidence>
<sequence>MPLPPQTSEEKSTETVPAVGGPASVSEVIESSVSPQPGSKEAAQTTEEPPLPIYGFQWQRDGKLLLRYLLDSEVHTFAFSVAANAILSFIPFIVLLYTIAHSVFHSQPMADVIGEFIKYLFPSNQDWIAAHLAAVAPQRGASVISLLLILISCTGIFLPLEVALNRSWGVAKSRNYIMNQLIALGLALWMVTLGMLSITLNAGERTVIKVLLLGHADNWAARLLSESWLAISTSIAGILLFFSIYWILPNRKLPARPVLRVSIVTGILWIAAKYGFVAVLPHLNLRTYYGPFYVSVGLLLWGYVSGLLLFAGAKFSAMRHGLQTASRTSGK</sequence>
<evidence type="ECO:0000256" key="6">
    <source>
        <dbReference type="SAM" id="MobiDB-lite"/>
    </source>
</evidence>
<organism evidence="8 9">
    <name type="scientific">Acidicapsa dinghuensis</name>
    <dbReference type="NCBI Taxonomy" id="2218256"/>
    <lineage>
        <taxon>Bacteria</taxon>
        <taxon>Pseudomonadati</taxon>
        <taxon>Acidobacteriota</taxon>
        <taxon>Terriglobia</taxon>
        <taxon>Terriglobales</taxon>
        <taxon>Acidobacteriaceae</taxon>
        <taxon>Acidicapsa</taxon>
    </lineage>
</organism>
<evidence type="ECO:0000256" key="3">
    <source>
        <dbReference type="ARBA" id="ARBA00022692"/>
    </source>
</evidence>
<evidence type="ECO:0000313" key="9">
    <source>
        <dbReference type="Proteomes" id="UP001596091"/>
    </source>
</evidence>
<accession>A0ABW1EMT7</accession>
<feature type="transmembrane region" description="Helical" evidence="7">
    <location>
        <begin position="181"/>
        <end position="203"/>
    </location>
</feature>
<dbReference type="PANTHER" id="PTHR30213:SF0">
    <property type="entry name" value="UPF0761 MEMBRANE PROTEIN YIHY"/>
    <property type="match status" value="1"/>
</dbReference>
<dbReference type="InterPro" id="IPR017039">
    <property type="entry name" value="Virul_fac_BrkB"/>
</dbReference>
<feature type="transmembrane region" description="Helical" evidence="7">
    <location>
        <begin position="77"/>
        <end position="100"/>
    </location>
</feature>
<feature type="transmembrane region" description="Helical" evidence="7">
    <location>
        <begin position="292"/>
        <end position="313"/>
    </location>
</feature>
<keyword evidence="2" id="KW-1003">Cell membrane</keyword>
<keyword evidence="3 7" id="KW-0812">Transmembrane</keyword>
<proteinExistence type="predicted"/>
<evidence type="ECO:0000256" key="7">
    <source>
        <dbReference type="SAM" id="Phobius"/>
    </source>
</evidence>
<dbReference type="Pfam" id="PF03631">
    <property type="entry name" value="Virul_fac_BrkB"/>
    <property type="match status" value="1"/>
</dbReference>
<dbReference type="EMBL" id="JBHSPH010000020">
    <property type="protein sequence ID" value="MFC5865582.1"/>
    <property type="molecule type" value="Genomic_DNA"/>
</dbReference>
<feature type="transmembrane region" description="Helical" evidence="7">
    <location>
        <begin position="260"/>
        <end position="280"/>
    </location>
</feature>
<feature type="transmembrane region" description="Helical" evidence="7">
    <location>
        <begin position="141"/>
        <end position="160"/>
    </location>
</feature>
<evidence type="ECO:0000313" key="8">
    <source>
        <dbReference type="EMBL" id="MFC5865582.1"/>
    </source>
</evidence>
<evidence type="ECO:0000256" key="1">
    <source>
        <dbReference type="ARBA" id="ARBA00004651"/>
    </source>
</evidence>
<feature type="region of interest" description="Disordered" evidence="6">
    <location>
        <begin position="1"/>
        <end position="21"/>
    </location>
</feature>
<reference evidence="9" key="1">
    <citation type="journal article" date="2019" name="Int. J. Syst. Evol. Microbiol.">
        <title>The Global Catalogue of Microorganisms (GCM) 10K type strain sequencing project: providing services to taxonomists for standard genome sequencing and annotation.</title>
        <authorList>
            <consortium name="The Broad Institute Genomics Platform"/>
            <consortium name="The Broad Institute Genome Sequencing Center for Infectious Disease"/>
            <person name="Wu L."/>
            <person name="Ma J."/>
        </authorList>
    </citation>
    <scope>NUCLEOTIDE SEQUENCE [LARGE SCALE GENOMIC DNA]</scope>
    <source>
        <strain evidence="9">JCM 4087</strain>
    </source>
</reference>
<gene>
    <name evidence="8" type="ORF">ACFPT7_24970</name>
</gene>
<dbReference type="Proteomes" id="UP001596091">
    <property type="component" value="Unassembled WGS sequence"/>
</dbReference>
<keyword evidence="5 7" id="KW-0472">Membrane</keyword>
<dbReference type="RefSeq" id="WP_263341687.1">
    <property type="nucleotide sequence ID" value="NZ_JAGSYH010000008.1"/>
</dbReference>